<evidence type="ECO:0000256" key="1">
    <source>
        <dbReference type="SAM" id="Phobius"/>
    </source>
</evidence>
<proteinExistence type="predicted"/>
<keyword evidence="1" id="KW-0472">Membrane</keyword>
<evidence type="ECO:0000313" key="2">
    <source>
        <dbReference type="EMBL" id="NGM11572.1"/>
    </source>
</evidence>
<name>A0A6M1KW26_9ACTN</name>
<reference evidence="2 3" key="1">
    <citation type="submission" date="2020-02" db="EMBL/GenBank/DDBJ databases">
        <title>Draft Genome Sequence of Verrucosispora sp. Strain CWR15, Isolated from Gulf of Mexico Sponge.</title>
        <authorList>
            <person name="Kennedy S.J."/>
            <person name="Cella E."/>
            <person name="Azarian T."/>
            <person name="Baker B.J."/>
            <person name="Shaw L.N."/>
        </authorList>
    </citation>
    <scope>NUCLEOTIDE SEQUENCE [LARGE SCALE GENOMIC DNA]</scope>
    <source>
        <strain evidence="2 3">CWR15</strain>
    </source>
</reference>
<evidence type="ECO:0000313" key="3">
    <source>
        <dbReference type="Proteomes" id="UP000478148"/>
    </source>
</evidence>
<protein>
    <submittedName>
        <fullName evidence="2">Uncharacterized protein</fullName>
    </submittedName>
</protein>
<dbReference type="AlphaFoldDB" id="A0A6M1KW26"/>
<keyword evidence="1" id="KW-0812">Transmembrane</keyword>
<dbReference type="Proteomes" id="UP000478148">
    <property type="component" value="Unassembled WGS sequence"/>
</dbReference>
<gene>
    <name evidence="2" type="ORF">ENC19_02165</name>
</gene>
<comment type="caution">
    <text evidence="2">The sequence shown here is derived from an EMBL/GenBank/DDBJ whole genome shotgun (WGS) entry which is preliminary data.</text>
</comment>
<keyword evidence="1" id="KW-1133">Transmembrane helix</keyword>
<keyword evidence="3" id="KW-1185">Reference proteome</keyword>
<feature type="transmembrane region" description="Helical" evidence="1">
    <location>
        <begin position="60"/>
        <end position="83"/>
    </location>
</feature>
<dbReference type="EMBL" id="SAIY01000001">
    <property type="protein sequence ID" value="NGM11572.1"/>
    <property type="molecule type" value="Genomic_DNA"/>
</dbReference>
<accession>A0A6M1KW26</accession>
<sequence>MTVPDAEAPGPTFREPGQGRLVVAEQVDVQATSKAMSRLLTCPVTPVTRTVTDSFHAALLWLRVMLVAMFMTPVPSTAPLSLYRV</sequence>
<dbReference type="RefSeq" id="WP_164445459.1">
    <property type="nucleotide sequence ID" value="NZ_SAIY01000001.1"/>
</dbReference>
<organism evidence="2 3">
    <name type="scientific">Verrucosispora sioxanthis</name>
    <dbReference type="NCBI Taxonomy" id="2499994"/>
    <lineage>
        <taxon>Bacteria</taxon>
        <taxon>Bacillati</taxon>
        <taxon>Actinomycetota</taxon>
        <taxon>Actinomycetes</taxon>
        <taxon>Micromonosporales</taxon>
        <taxon>Micromonosporaceae</taxon>
        <taxon>Micromonospora</taxon>
    </lineage>
</organism>